<dbReference type="WBParaSite" id="ALUE_0002311401-mRNA-1">
    <property type="protein sequence ID" value="ALUE_0002311401-mRNA-1"/>
    <property type="gene ID" value="ALUE_0002311401"/>
</dbReference>
<feature type="compositionally biased region" description="Polar residues" evidence="1">
    <location>
        <begin position="29"/>
        <end position="40"/>
    </location>
</feature>
<reference evidence="3" key="1">
    <citation type="submission" date="2017-02" db="UniProtKB">
        <authorList>
            <consortium name="WormBaseParasite"/>
        </authorList>
    </citation>
    <scope>IDENTIFICATION</scope>
</reference>
<evidence type="ECO:0000256" key="1">
    <source>
        <dbReference type="SAM" id="MobiDB-lite"/>
    </source>
</evidence>
<proteinExistence type="predicted"/>
<dbReference type="AlphaFoldDB" id="A0A0M3IWI6"/>
<accession>A0A0M3IWI6</accession>
<sequence length="58" mass="6591">MLDYFTLPSTVDHLKSNSGRPSQVDHYFTISSHGPRSTIPNHGRRSTIPHRLRMSSTI</sequence>
<keyword evidence="2" id="KW-1185">Reference proteome</keyword>
<feature type="region of interest" description="Disordered" evidence="1">
    <location>
        <begin position="15"/>
        <end position="58"/>
    </location>
</feature>
<name>A0A0M3IWI6_ASCLU</name>
<feature type="compositionally biased region" description="Basic residues" evidence="1">
    <location>
        <begin position="42"/>
        <end position="58"/>
    </location>
</feature>
<dbReference type="Proteomes" id="UP000036681">
    <property type="component" value="Unplaced"/>
</dbReference>
<protein>
    <submittedName>
        <fullName evidence="3">AC4</fullName>
    </submittedName>
</protein>
<evidence type="ECO:0000313" key="3">
    <source>
        <dbReference type="WBParaSite" id="ALUE_0002311401-mRNA-1"/>
    </source>
</evidence>
<evidence type="ECO:0000313" key="2">
    <source>
        <dbReference type="Proteomes" id="UP000036681"/>
    </source>
</evidence>
<organism evidence="2 3">
    <name type="scientific">Ascaris lumbricoides</name>
    <name type="common">Giant roundworm</name>
    <dbReference type="NCBI Taxonomy" id="6252"/>
    <lineage>
        <taxon>Eukaryota</taxon>
        <taxon>Metazoa</taxon>
        <taxon>Ecdysozoa</taxon>
        <taxon>Nematoda</taxon>
        <taxon>Chromadorea</taxon>
        <taxon>Rhabditida</taxon>
        <taxon>Spirurina</taxon>
        <taxon>Ascaridomorpha</taxon>
        <taxon>Ascaridoidea</taxon>
        <taxon>Ascarididae</taxon>
        <taxon>Ascaris</taxon>
    </lineage>
</organism>